<dbReference type="Proteomes" id="UP000652219">
    <property type="component" value="Unassembled WGS sequence"/>
</dbReference>
<evidence type="ECO:0000256" key="1">
    <source>
        <dbReference type="SAM" id="MobiDB-lite"/>
    </source>
</evidence>
<gene>
    <name evidence="3" type="ORF">CSOJ01_04966</name>
</gene>
<evidence type="ECO:0000313" key="4">
    <source>
        <dbReference type="Proteomes" id="UP000652219"/>
    </source>
</evidence>
<name>A0A8H6MYF3_9PEZI</name>
<comment type="caution">
    <text evidence="3">The sequence shown here is derived from an EMBL/GenBank/DDBJ whole genome shotgun (WGS) entry which is preliminary data.</text>
</comment>
<feature type="region of interest" description="Disordered" evidence="1">
    <location>
        <begin position="1"/>
        <end position="39"/>
    </location>
</feature>
<proteinExistence type="predicted"/>
<keyword evidence="2" id="KW-1133">Transmembrane helix</keyword>
<feature type="compositionally biased region" description="Pro residues" evidence="1">
    <location>
        <begin position="12"/>
        <end position="29"/>
    </location>
</feature>
<evidence type="ECO:0000313" key="3">
    <source>
        <dbReference type="EMBL" id="KAF6812810.1"/>
    </source>
</evidence>
<organism evidence="3 4">
    <name type="scientific">Colletotrichum sojae</name>
    <dbReference type="NCBI Taxonomy" id="2175907"/>
    <lineage>
        <taxon>Eukaryota</taxon>
        <taxon>Fungi</taxon>
        <taxon>Dikarya</taxon>
        <taxon>Ascomycota</taxon>
        <taxon>Pezizomycotina</taxon>
        <taxon>Sordariomycetes</taxon>
        <taxon>Hypocreomycetidae</taxon>
        <taxon>Glomerellales</taxon>
        <taxon>Glomerellaceae</taxon>
        <taxon>Colletotrichum</taxon>
        <taxon>Colletotrichum orchidearum species complex</taxon>
    </lineage>
</organism>
<protein>
    <recommendedName>
        <fullName evidence="5">M6 family metalloprotease</fullName>
    </recommendedName>
</protein>
<keyword evidence="2" id="KW-0472">Membrane</keyword>
<accession>A0A8H6MYF3</accession>
<reference evidence="3 4" key="1">
    <citation type="journal article" date="2020" name="Phytopathology">
        <title>Genome Sequence Resources of Colletotrichum truncatum, C. plurivorum, C. musicola, and C. sojae: Four Species Pathogenic to Soybean (Glycine max).</title>
        <authorList>
            <person name="Rogerio F."/>
            <person name="Boufleur T.R."/>
            <person name="Ciampi-Guillardi M."/>
            <person name="Sukno S.A."/>
            <person name="Thon M.R."/>
            <person name="Massola Junior N.S."/>
            <person name="Baroncelli R."/>
        </authorList>
    </citation>
    <scope>NUCLEOTIDE SEQUENCE [LARGE SCALE GENOMIC DNA]</scope>
    <source>
        <strain evidence="3 4">LFN0009</strain>
    </source>
</reference>
<keyword evidence="4" id="KW-1185">Reference proteome</keyword>
<feature type="transmembrane region" description="Helical" evidence="2">
    <location>
        <begin position="48"/>
        <end position="71"/>
    </location>
</feature>
<keyword evidence="2" id="KW-0812">Transmembrane</keyword>
<sequence length="219" mass="24325">MAKAKFEVPPLRNMPPPPSPSAAPAPEPAPQTTWNAPPSRNNILTRQLVSLPLIALLYTAATPFTPVVWLLNLEGGSFFDRLLAGITMLSACYFQWQIASLTRPLAVVLPGSSRTVIRDGRVVESGGVAGFVWHPSNYWPYVVCEAMLLCLAEFGPSEMLRRGIICGVVAGLWAVGYSATPESTKRWAYEHLKAWMFWMVLDELMRVGGRSYSGRRRRY</sequence>
<evidence type="ECO:0000256" key="2">
    <source>
        <dbReference type="SAM" id="Phobius"/>
    </source>
</evidence>
<dbReference type="EMBL" id="WIGN01000059">
    <property type="protein sequence ID" value="KAF6812810.1"/>
    <property type="molecule type" value="Genomic_DNA"/>
</dbReference>
<evidence type="ECO:0008006" key="5">
    <source>
        <dbReference type="Google" id="ProtNLM"/>
    </source>
</evidence>
<dbReference type="AlphaFoldDB" id="A0A8H6MYF3"/>